<comment type="caution">
    <text evidence="3">The sequence shown here is derived from an EMBL/GenBank/DDBJ whole genome shotgun (WGS) entry which is preliminary data.</text>
</comment>
<sequence>MQPYWKYWRISILLLPLLFLALLVGLDVSQFLQNEARQLAVGIIDIEREWKVASEAKNLPELKALNDRLEKVTDEFRRLRAQRLACNWVLFALTIPLAWVTWQLTRERLSQLEMAGRFASILLPLLSVILMLMPDPGQRWMIVQVLAMLLWLGVTAALQKVAVYRMDQSLLEAYGKMAKIINVLVIAMLAVRFFPQMIPPAAVPTVIWGFWVAQYVIVLVLANFCWKLAKALKPVESDQLLLLSPAEQTLLIREFERQSAERADETDFDDEEDDAEPSQIPREGRNSRINDL</sequence>
<proteinExistence type="predicted"/>
<accession>A0A1C3ENB1</accession>
<organism evidence="3 4">
    <name type="scientific">Planctopirus hydrillae</name>
    <dbReference type="NCBI Taxonomy" id="1841610"/>
    <lineage>
        <taxon>Bacteria</taxon>
        <taxon>Pseudomonadati</taxon>
        <taxon>Planctomycetota</taxon>
        <taxon>Planctomycetia</taxon>
        <taxon>Planctomycetales</taxon>
        <taxon>Planctomycetaceae</taxon>
        <taxon>Planctopirus</taxon>
    </lineage>
</organism>
<evidence type="ECO:0000256" key="2">
    <source>
        <dbReference type="SAM" id="Phobius"/>
    </source>
</evidence>
<feature type="transmembrane region" description="Helical" evidence="2">
    <location>
        <begin position="206"/>
        <end position="226"/>
    </location>
</feature>
<dbReference type="AlphaFoldDB" id="A0A1C3ENB1"/>
<feature type="region of interest" description="Disordered" evidence="1">
    <location>
        <begin position="258"/>
        <end position="292"/>
    </location>
</feature>
<evidence type="ECO:0000313" key="4">
    <source>
        <dbReference type="Proteomes" id="UP000094828"/>
    </source>
</evidence>
<feature type="transmembrane region" description="Helical" evidence="2">
    <location>
        <begin position="114"/>
        <end position="133"/>
    </location>
</feature>
<feature type="transmembrane region" description="Helical" evidence="2">
    <location>
        <begin position="178"/>
        <end position="194"/>
    </location>
</feature>
<dbReference type="RefSeq" id="WP_068846208.1">
    <property type="nucleotide sequence ID" value="NZ_LYDR01000039.1"/>
</dbReference>
<keyword evidence="4" id="KW-1185">Reference proteome</keyword>
<evidence type="ECO:0000256" key="1">
    <source>
        <dbReference type="SAM" id="MobiDB-lite"/>
    </source>
</evidence>
<dbReference type="OrthoDB" id="211305at2"/>
<keyword evidence="2" id="KW-0812">Transmembrane</keyword>
<keyword evidence="2" id="KW-1133">Transmembrane helix</keyword>
<feature type="compositionally biased region" description="Acidic residues" evidence="1">
    <location>
        <begin position="266"/>
        <end position="276"/>
    </location>
</feature>
<protein>
    <submittedName>
        <fullName evidence="3">Uncharacterized protein</fullName>
    </submittedName>
</protein>
<feature type="transmembrane region" description="Helical" evidence="2">
    <location>
        <begin position="139"/>
        <end position="158"/>
    </location>
</feature>
<gene>
    <name evidence="3" type="ORF">A6X21_03450</name>
</gene>
<feature type="compositionally biased region" description="Basic and acidic residues" evidence="1">
    <location>
        <begin position="282"/>
        <end position="292"/>
    </location>
</feature>
<keyword evidence="2" id="KW-0472">Membrane</keyword>
<name>A0A1C3ENB1_9PLAN</name>
<reference evidence="3 4" key="1">
    <citation type="submission" date="2016-05" db="EMBL/GenBank/DDBJ databases">
        <title>Genomic and physiological characterization of Planctopirus sp. isolated from fresh water lake.</title>
        <authorList>
            <person name="Subhash Y."/>
            <person name="Ramana C."/>
        </authorList>
    </citation>
    <scope>NUCLEOTIDE SEQUENCE [LARGE SCALE GENOMIC DNA]</scope>
    <source>
        <strain evidence="3 4">JC280</strain>
    </source>
</reference>
<dbReference type="EMBL" id="LYDR01000039">
    <property type="protein sequence ID" value="ODA34736.1"/>
    <property type="molecule type" value="Genomic_DNA"/>
</dbReference>
<dbReference type="Proteomes" id="UP000094828">
    <property type="component" value="Unassembled WGS sequence"/>
</dbReference>
<feature type="transmembrane region" description="Helical" evidence="2">
    <location>
        <begin position="81"/>
        <end position="102"/>
    </location>
</feature>
<evidence type="ECO:0000313" key="3">
    <source>
        <dbReference type="EMBL" id="ODA34736.1"/>
    </source>
</evidence>